<evidence type="ECO:0000313" key="3">
    <source>
        <dbReference type="Proteomes" id="UP000182110"/>
    </source>
</evidence>
<keyword evidence="3" id="KW-1185">Reference proteome</keyword>
<evidence type="ECO:0000259" key="1">
    <source>
        <dbReference type="Pfam" id="PF13524"/>
    </source>
</evidence>
<dbReference type="RefSeq" id="WP_057276572.1">
    <property type="nucleotide sequence ID" value="NZ_CCXW01000001.1"/>
</dbReference>
<feature type="domain" description="Spore protein YkvP/CgeB glycosyl transferase-like" evidence="1">
    <location>
        <begin position="390"/>
        <end position="506"/>
    </location>
</feature>
<dbReference type="Proteomes" id="UP000182110">
    <property type="component" value="Unassembled WGS sequence"/>
</dbReference>
<gene>
    <name evidence="2" type="ORF">BN1180_03993</name>
</gene>
<organism evidence="2 3">
    <name type="scientific">Peribacillus simplex</name>
    <dbReference type="NCBI Taxonomy" id="1478"/>
    <lineage>
        <taxon>Bacteria</taxon>
        <taxon>Bacillati</taxon>
        <taxon>Bacillota</taxon>
        <taxon>Bacilli</taxon>
        <taxon>Bacillales</taxon>
        <taxon>Bacillaceae</taxon>
        <taxon>Peribacillus</taxon>
    </lineage>
</organism>
<name>A0AAN2PJM4_9BACI</name>
<proteinExistence type="predicted"/>
<dbReference type="EMBL" id="CCXW01000001">
    <property type="protein sequence ID" value="CEG33812.1"/>
    <property type="molecule type" value="Genomic_DNA"/>
</dbReference>
<dbReference type="InterPro" id="IPR055259">
    <property type="entry name" value="YkvP/CgeB_Glyco_trans-like"/>
</dbReference>
<comment type="caution">
    <text evidence="2">The sequence shown here is derived from an EMBL/GenBank/DDBJ whole genome shotgun (WGS) entry which is preliminary data.</text>
</comment>
<reference evidence="2 3" key="1">
    <citation type="journal article" date="2014" name="Genome Announc.">
        <title>Genome Sequence of Bacillus simplex Strain P558, Isolated from a Human Fecal Sample.</title>
        <authorList>
            <person name="Croce O."/>
            <person name="Hugon P."/>
            <person name="Lagier J.C."/>
            <person name="Bibi F."/>
            <person name="Robert C."/>
            <person name="Azhar E.I."/>
            <person name="Raoult D."/>
            <person name="Fournier P.E."/>
        </authorList>
    </citation>
    <scope>NUCLEOTIDE SEQUENCE [LARGE SCALE GENOMIC DNA]</scope>
    <source>
        <strain evidence="2 3">P558</strain>
    </source>
</reference>
<evidence type="ECO:0000313" key="2">
    <source>
        <dbReference type="EMBL" id="CEG33812.1"/>
    </source>
</evidence>
<dbReference type="SUPFAM" id="SSF53756">
    <property type="entry name" value="UDP-Glycosyltransferase/glycogen phosphorylase"/>
    <property type="match status" value="1"/>
</dbReference>
<dbReference type="Gene3D" id="3.40.50.2000">
    <property type="entry name" value="Glycogen Phosphorylase B"/>
    <property type="match status" value="1"/>
</dbReference>
<sequence>MKDITMLKSELSRFQKQILGELRPYLVDTKSFLDAKEWFYDSPNIFVYNQNSKLYISSEDSGKDYISYLEKNNSFKYLPNNEIKILPHEEFEVDLKCDLLGDVSIWLMLVEYSSQEKIKVHTIPVNKKIKVRTSENTRKIRLALRVSGSGIGIIEDIRIERSKEQIMQPQVITKKGTKKETPKRISDIKMACILDEFSMTCFEQEVNLITFNKGNWQEILSENIPDVLFVESAWRGNYGTWENMIARYNNQDKSPLINLLNWCKQNSIPTVFWNKEDPIHFDRFIDTAKLFDYIYTTDANMIENYQKASGHKNVFSLPFSAEPNFHNPIKIQERRNEKICFAGSFYANRHEERKRDMENILDIAAKFGLDIFDRNYEKNAKGTTHFSFPERFNENIVGSLKYDEIDKAYKGYKFMLNVNSVKYSPTMFSRRVFEGLASGTPIISSYSEGVKKIFKDIVLISENQQELESNINKLMNDEGYYRQKSLEGIREVYLHHTYKHRIQYIFKNMGIDISLNPKKVTVMSIVKSKEEFFYILDQFKEQTWKEKELVVFVEIFDGYIDLLNEYNKDDQISTYVLSYMNEYSRLSEVIKNEYVAYLNPMNFYGENYLLDLMIATDYSPADIIGKSSIYSYDRKKKTTKELNKNKEYEYVSDLAMDASVMNMKVFSGENVFSILDRMRNSETTSSYFKKGFRLLSVDKYNFLKNGLNAESKAQNKLQK</sequence>
<accession>A0AAN2PJM4</accession>
<dbReference type="Pfam" id="PF13524">
    <property type="entry name" value="Glyco_trans_1_2"/>
    <property type="match status" value="1"/>
</dbReference>
<protein>
    <recommendedName>
        <fullName evidence="1">Spore protein YkvP/CgeB glycosyl transferase-like domain-containing protein</fullName>
    </recommendedName>
</protein>
<dbReference type="AlphaFoldDB" id="A0AAN2PJM4"/>